<dbReference type="AlphaFoldDB" id="A0A0C9Y765"/>
<reference evidence="2 3" key="1">
    <citation type="submission" date="2014-04" db="EMBL/GenBank/DDBJ databases">
        <authorList>
            <consortium name="DOE Joint Genome Institute"/>
            <person name="Kuo A."/>
            <person name="Kohler A."/>
            <person name="Costa M.D."/>
            <person name="Nagy L.G."/>
            <person name="Floudas D."/>
            <person name="Copeland A."/>
            <person name="Barry K.W."/>
            <person name="Cichocki N."/>
            <person name="Veneault-Fourrey C."/>
            <person name="LaButti K."/>
            <person name="Lindquist E.A."/>
            <person name="Lipzen A."/>
            <person name="Lundell T."/>
            <person name="Morin E."/>
            <person name="Murat C."/>
            <person name="Sun H."/>
            <person name="Tunlid A."/>
            <person name="Henrissat B."/>
            <person name="Grigoriev I.V."/>
            <person name="Hibbett D.S."/>
            <person name="Martin F."/>
            <person name="Nordberg H.P."/>
            <person name="Cantor M.N."/>
            <person name="Hua S.X."/>
        </authorList>
    </citation>
    <scope>NUCLEOTIDE SEQUENCE [LARGE SCALE GENOMIC DNA]</scope>
    <source>
        <strain evidence="2 3">441</strain>
    </source>
</reference>
<name>A0A0C9Y765_9AGAM</name>
<accession>A0A0C9Y765</accession>
<organism evidence="2 3">
    <name type="scientific">Pisolithus microcarpus 441</name>
    <dbReference type="NCBI Taxonomy" id="765257"/>
    <lineage>
        <taxon>Eukaryota</taxon>
        <taxon>Fungi</taxon>
        <taxon>Dikarya</taxon>
        <taxon>Basidiomycota</taxon>
        <taxon>Agaricomycotina</taxon>
        <taxon>Agaricomycetes</taxon>
        <taxon>Agaricomycetidae</taxon>
        <taxon>Boletales</taxon>
        <taxon>Sclerodermatineae</taxon>
        <taxon>Pisolithaceae</taxon>
        <taxon>Pisolithus</taxon>
    </lineage>
</organism>
<dbReference type="HOGENOM" id="CLU_2838222_0_0_1"/>
<feature type="non-terminal residue" evidence="2">
    <location>
        <position position="1"/>
    </location>
</feature>
<sequence>FKEGILKLKQVTGCDHHTVQCYIIATVAGSVPCKFLTAIFVLLDFHYLTQVPSFTTQSIDRVASAL</sequence>
<protein>
    <submittedName>
        <fullName evidence="2">Uncharacterized protein</fullName>
    </submittedName>
</protein>
<keyword evidence="3" id="KW-1185">Reference proteome</keyword>
<keyword evidence="1" id="KW-0812">Transmembrane</keyword>
<dbReference type="Proteomes" id="UP000054018">
    <property type="component" value="Unassembled WGS sequence"/>
</dbReference>
<keyword evidence="1" id="KW-1133">Transmembrane helix</keyword>
<dbReference type="EMBL" id="KN834047">
    <property type="protein sequence ID" value="KIK12791.1"/>
    <property type="molecule type" value="Genomic_DNA"/>
</dbReference>
<feature type="transmembrane region" description="Helical" evidence="1">
    <location>
        <begin position="21"/>
        <end position="43"/>
    </location>
</feature>
<gene>
    <name evidence="2" type="ORF">PISMIDRAFT_120226</name>
</gene>
<evidence type="ECO:0000313" key="2">
    <source>
        <dbReference type="EMBL" id="KIK12791.1"/>
    </source>
</evidence>
<dbReference type="OrthoDB" id="2678764at2759"/>
<evidence type="ECO:0000256" key="1">
    <source>
        <dbReference type="SAM" id="Phobius"/>
    </source>
</evidence>
<proteinExistence type="predicted"/>
<reference evidence="3" key="2">
    <citation type="submission" date="2015-01" db="EMBL/GenBank/DDBJ databases">
        <title>Evolutionary Origins and Diversification of the Mycorrhizal Mutualists.</title>
        <authorList>
            <consortium name="DOE Joint Genome Institute"/>
            <consortium name="Mycorrhizal Genomics Consortium"/>
            <person name="Kohler A."/>
            <person name="Kuo A."/>
            <person name="Nagy L.G."/>
            <person name="Floudas D."/>
            <person name="Copeland A."/>
            <person name="Barry K.W."/>
            <person name="Cichocki N."/>
            <person name="Veneault-Fourrey C."/>
            <person name="LaButti K."/>
            <person name="Lindquist E.A."/>
            <person name="Lipzen A."/>
            <person name="Lundell T."/>
            <person name="Morin E."/>
            <person name="Murat C."/>
            <person name="Riley R."/>
            <person name="Ohm R."/>
            <person name="Sun H."/>
            <person name="Tunlid A."/>
            <person name="Henrissat B."/>
            <person name="Grigoriev I.V."/>
            <person name="Hibbett D.S."/>
            <person name="Martin F."/>
        </authorList>
    </citation>
    <scope>NUCLEOTIDE SEQUENCE [LARGE SCALE GENOMIC DNA]</scope>
    <source>
        <strain evidence="3">441</strain>
    </source>
</reference>
<keyword evidence="1" id="KW-0472">Membrane</keyword>
<evidence type="ECO:0000313" key="3">
    <source>
        <dbReference type="Proteomes" id="UP000054018"/>
    </source>
</evidence>